<evidence type="ECO:0000313" key="1">
    <source>
        <dbReference type="EMBL" id="KKP76783.1"/>
    </source>
</evidence>
<sequence length="322" mass="35107">MKKILFILVILLLLGAGAYFIFKKPKVEDTNIPDTTIEEESDTEVEEEEVVTETEDFTGFSTKDQTIGVATEDLFTIESITDESKTGYHRFSFNLSTTGTDDPYVTAKYNASTGVIRVELNSIETDKSGIGFQKERAINKEGIIRLYHAVTSVEDKVIYDIGFAKSTVFKLYKESGDGRLVVILDVKYPGEVTSEMDLGSTEFSTTAQDISGIANATVKSYSYSSSGGILKFAWSVTADGENPIPSVTAEYLDNETLSIKFPSLTLDRVVNAAKSLTLPAGITIDSSRAGSASTYNFIVGSKKVYKLSATTSPNQVILEIDL</sequence>
<dbReference type="Proteomes" id="UP000034816">
    <property type="component" value="Unassembled WGS sequence"/>
</dbReference>
<accession>A0A0G0C691</accession>
<evidence type="ECO:0000313" key="2">
    <source>
        <dbReference type="Proteomes" id="UP000034816"/>
    </source>
</evidence>
<dbReference type="EMBL" id="LBQH01000025">
    <property type="protein sequence ID" value="KKP76783.1"/>
    <property type="molecule type" value="Genomic_DNA"/>
</dbReference>
<organism evidence="1 2">
    <name type="scientific">candidate division WS6 bacterium GW2011_GWF1_35_23</name>
    <dbReference type="NCBI Taxonomy" id="1619097"/>
    <lineage>
        <taxon>Bacteria</taxon>
        <taxon>Candidatus Dojkabacteria</taxon>
    </lineage>
</organism>
<name>A0A0G0C691_9BACT</name>
<proteinExistence type="predicted"/>
<protein>
    <submittedName>
        <fullName evidence="1">Uncharacterized protein</fullName>
    </submittedName>
</protein>
<comment type="caution">
    <text evidence="1">The sequence shown here is derived from an EMBL/GenBank/DDBJ whole genome shotgun (WGS) entry which is preliminary data.</text>
</comment>
<gene>
    <name evidence="1" type="ORF">UR73_C0025G0002</name>
</gene>
<dbReference type="AlphaFoldDB" id="A0A0G0C691"/>
<reference evidence="1 2" key="1">
    <citation type="journal article" date="2015" name="Nature">
        <title>rRNA introns, odd ribosomes, and small enigmatic genomes across a large radiation of phyla.</title>
        <authorList>
            <person name="Brown C.T."/>
            <person name="Hug L.A."/>
            <person name="Thomas B.C."/>
            <person name="Sharon I."/>
            <person name="Castelle C.J."/>
            <person name="Singh A."/>
            <person name="Wilkins M.J."/>
            <person name="Williams K.H."/>
            <person name="Banfield J.F."/>
        </authorList>
    </citation>
    <scope>NUCLEOTIDE SEQUENCE [LARGE SCALE GENOMIC DNA]</scope>
</reference>